<sequence length="120" mass="12533">ALFGNYANMGATMPREGLVYQCLILEIVLTFILMFVILNVATGAKEKGITAGIAIGGVIALEATFAGPISGASMNPARSLGPAVASLNFTAFWIYLVGPALGALLAVPAWRIIRLAKRDP</sequence>
<dbReference type="InterPro" id="IPR034294">
    <property type="entry name" value="Aquaporin_transptr"/>
</dbReference>
<evidence type="ECO:0008006" key="8">
    <source>
        <dbReference type="Google" id="ProtNLM"/>
    </source>
</evidence>
<evidence type="ECO:0000256" key="1">
    <source>
        <dbReference type="ARBA" id="ARBA00004141"/>
    </source>
</evidence>
<feature type="transmembrane region" description="Helical" evidence="6">
    <location>
        <begin position="92"/>
        <end position="113"/>
    </location>
</feature>
<feature type="non-terminal residue" evidence="7">
    <location>
        <position position="1"/>
    </location>
</feature>
<dbReference type="GO" id="GO:0016020">
    <property type="term" value="C:membrane"/>
    <property type="evidence" value="ECO:0007669"/>
    <property type="project" value="UniProtKB-SubCell"/>
</dbReference>
<dbReference type="EMBL" id="UINC01044692">
    <property type="protein sequence ID" value="SVB50488.1"/>
    <property type="molecule type" value="Genomic_DNA"/>
</dbReference>
<evidence type="ECO:0000256" key="5">
    <source>
        <dbReference type="ARBA" id="ARBA00023136"/>
    </source>
</evidence>
<dbReference type="PRINTS" id="PR00783">
    <property type="entry name" value="MINTRINSICP"/>
</dbReference>
<organism evidence="7">
    <name type="scientific">marine metagenome</name>
    <dbReference type="NCBI Taxonomy" id="408172"/>
    <lineage>
        <taxon>unclassified sequences</taxon>
        <taxon>metagenomes</taxon>
        <taxon>ecological metagenomes</taxon>
    </lineage>
</organism>
<dbReference type="SUPFAM" id="SSF81338">
    <property type="entry name" value="Aquaporin-like"/>
    <property type="match status" value="1"/>
</dbReference>
<dbReference type="InterPro" id="IPR000425">
    <property type="entry name" value="MIP"/>
</dbReference>
<evidence type="ECO:0000256" key="6">
    <source>
        <dbReference type="SAM" id="Phobius"/>
    </source>
</evidence>
<protein>
    <recommendedName>
        <fullName evidence="8">Aquaporin</fullName>
    </recommendedName>
</protein>
<dbReference type="Gene3D" id="1.20.1080.10">
    <property type="entry name" value="Glycerol uptake facilitator protein"/>
    <property type="match status" value="1"/>
</dbReference>
<evidence type="ECO:0000256" key="2">
    <source>
        <dbReference type="ARBA" id="ARBA00022448"/>
    </source>
</evidence>
<gene>
    <name evidence="7" type="ORF">METZ01_LOCUS203342</name>
</gene>
<dbReference type="PANTHER" id="PTHR45724:SF13">
    <property type="entry name" value="AQUAPORIN NIP1-1-RELATED"/>
    <property type="match status" value="1"/>
</dbReference>
<evidence type="ECO:0000313" key="7">
    <source>
        <dbReference type="EMBL" id="SVB50488.1"/>
    </source>
</evidence>
<dbReference type="GO" id="GO:0015267">
    <property type="term" value="F:channel activity"/>
    <property type="evidence" value="ECO:0007669"/>
    <property type="project" value="InterPro"/>
</dbReference>
<keyword evidence="2" id="KW-0813">Transport</keyword>
<evidence type="ECO:0000256" key="4">
    <source>
        <dbReference type="ARBA" id="ARBA00022989"/>
    </source>
</evidence>
<dbReference type="InterPro" id="IPR023271">
    <property type="entry name" value="Aquaporin-like"/>
</dbReference>
<comment type="subcellular location">
    <subcellularLocation>
        <location evidence="1">Membrane</location>
        <topology evidence="1">Multi-pass membrane protein</topology>
    </subcellularLocation>
</comment>
<keyword evidence="3 6" id="KW-0812">Transmembrane</keyword>
<dbReference type="Pfam" id="PF00230">
    <property type="entry name" value="MIP"/>
    <property type="match status" value="1"/>
</dbReference>
<dbReference type="AlphaFoldDB" id="A0A382EID1"/>
<feature type="transmembrane region" description="Helical" evidence="6">
    <location>
        <begin position="18"/>
        <end position="41"/>
    </location>
</feature>
<proteinExistence type="predicted"/>
<name>A0A382EID1_9ZZZZ</name>
<keyword evidence="4 6" id="KW-1133">Transmembrane helix</keyword>
<reference evidence="7" key="1">
    <citation type="submission" date="2018-05" db="EMBL/GenBank/DDBJ databases">
        <authorList>
            <person name="Lanie J.A."/>
            <person name="Ng W.-L."/>
            <person name="Kazmierczak K.M."/>
            <person name="Andrzejewski T.M."/>
            <person name="Davidsen T.M."/>
            <person name="Wayne K.J."/>
            <person name="Tettelin H."/>
            <person name="Glass J.I."/>
            <person name="Rusch D."/>
            <person name="Podicherti R."/>
            <person name="Tsui H.-C.T."/>
            <person name="Winkler M.E."/>
        </authorList>
    </citation>
    <scope>NUCLEOTIDE SEQUENCE</scope>
</reference>
<keyword evidence="5 6" id="KW-0472">Membrane</keyword>
<feature type="transmembrane region" description="Helical" evidence="6">
    <location>
        <begin position="53"/>
        <end position="72"/>
    </location>
</feature>
<dbReference type="PANTHER" id="PTHR45724">
    <property type="entry name" value="AQUAPORIN NIP2-1"/>
    <property type="match status" value="1"/>
</dbReference>
<evidence type="ECO:0000256" key="3">
    <source>
        <dbReference type="ARBA" id="ARBA00022692"/>
    </source>
</evidence>
<accession>A0A382EID1</accession>